<organism evidence="1 2">
    <name type="scientific">Cristinia sonorae</name>
    <dbReference type="NCBI Taxonomy" id="1940300"/>
    <lineage>
        <taxon>Eukaryota</taxon>
        <taxon>Fungi</taxon>
        <taxon>Dikarya</taxon>
        <taxon>Basidiomycota</taxon>
        <taxon>Agaricomycotina</taxon>
        <taxon>Agaricomycetes</taxon>
        <taxon>Agaricomycetidae</taxon>
        <taxon>Agaricales</taxon>
        <taxon>Pleurotineae</taxon>
        <taxon>Stephanosporaceae</taxon>
        <taxon>Cristinia</taxon>
    </lineage>
</organism>
<sequence>MTIISTSPFLPLELLFMIIDQVRDDKATLASCTLVSRSWLAPASKHLFWEIDIRGQEQLLHFCSFVSSAQFLSRFVKKLVLRSYDHAEEETLEFDVFTLAEILDNLPRVDELCILGLSILPIDPRRNVDLIHFIPRSMKTVVFGDIIFDASIYEFLQEAILAPSLESLMLLDCPYFTCPGLLDLENLPPLLDFSVENLTLNADGCVVDLIRNSATPQALTTLQCMPYEECSNDAVQELLDVSPELRDLRFVRYHADGPETCGLPMASFDLSRNAQLRTVHLEAQLVRGFHPIHFATLYLAPWLQTLSTVPNTVQEIYFDFGFPPSPEVMPGAGYLYDKVVISQEAAAQFGVSWSQLDVILDRFKFPSLTKVEFSAATLKGVSGDPWEGTSDHICECMPRMSERKVLMFCINHMEE</sequence>
<evidence type="ECO:0008006" key="3">
    <source>
        <dbReference type="Google" id="ProtNLM"/>
    </source>
</evidence>
<keyword evidence="2" id="KW-1185">Reference proteome</keyword>
<reference evidence="1" key="1">
    <citation type="journal article" date="2021" name="New Phytol.">
        <title>Evolutionary innovations through gain and loss of genes in the ectomycorrhizal Boletales.</title>
        <authorList>
            <person name="Wu G."/>
            <person name="Miyauchi S."/>
            <person name="Morin E."/>
            <person name="Kuo A."/>
            <person name="Drula E."/>
            <person name="Varga T."/>
            <person name="Kohler A."/>
            <person name="Feng B."/>
            <person name="Cao Y."/>
            <person name="Lipzen A."/>
            <person name="Daum C."/>
            <person name="Hundley H."/>
            <person name="Pangilinan J."/>
            <person name="Johnson J."/>
            <person name="Barry K."/>
            <person name="LaButti K."/>
            <person name="Ng V."/>
            <person name="Ahrendt S."/>
            <person name="Min B."/>
            <person name="Choi I.G."/>
            <person name="Park H."/>
            <person name="Plett J.M."/>
            <person name="Magnuson J."/>
            <person name="Spatafora J.W."/>
            <person name="Nagy L.G."/>
            <person name="Henrissat B."/>
            <person name="Grigoriev I.V."/>
            <person name="Yang Z.L."/>
            <person name="Xu J."/>
            <person name="Martin F.M."/>
        </authorList>
    </citation>
    <scope>NUCLEOTIDE SEQUENCE</scope>
    <source>
        <strain evidence="1">KKN 215</strain>
    </source>
</reference>
<protein>
    <recommendedName>
        <fullName evidence="3">F-box domain-containing protein</fullName>
    </recommendedName>
</protein>
<proteinExistence type="predicted"/>
<accession>A0A8K0XS96</accession>
<comment type="caution">
    <text evidence="1">The sequence shown here is derived from an EMBL/GenBank/DDBJ whole genome shotgun (WGS) entry which is preliminary data.</text>
</comment>
<evidence type="ECO:0000313" key="2">
    <source>
        <dbReference type="Proteomes" id="UP000813824"/>
    </source>
</evidence>
<dbReference type="OrthoDB" id="2788229at2759"/>
<name>A0A8K0XS96_9AGAR</name>
<dbReference type="Proteomes" id="UP000813824">
    <property type="component" value="Unassembled WGS sequence"/>
</dbReference>
<evidence type="ECO:0000313" key="1">
    <source>
        <dbReference type="EMBL" id="KAH8103561.1"/>
    </source>
</evidence>
<dbReference type="EMBL" id="JAEVFJ010000007">
    <property type="protein sequence ID" value="KAH8103561.1"/>
    <property type="molecule type" value="Genomic_DNA"/>
</dbReference>
<dbReference type="AlphaFoldDB" id="A0A8K0XS96"/>
<gene>
    <name evidence="1" type="ORF">BXZ70DRAFT_739278</name>
</gene>